<dbReference type="Proteomes" id="UP000636453">
    <property type="component" value="Unassembled WGS sequence"/>
</dbReference>
<feature type="coiled-coil region" evidence="1">
    <location>
        <begin position="323"/>
        <end position="413"/>
    </location>
</feature>
<keyword evidence="3" id="KW-1185">Reference proteome</keyword>
<keyword evidence="1" id="KW-0175">Coiled coil</keyword>
<dbReference type="OrthoDB" id="9179784at2"/>
<dbReference type="InterPro" id="IPR027417">
    <property type="entry name" value="P-loop_NTPase"/>
</dbReference>
<name>A0A918Z9J0_9GAMM</name>
<organism evidence="2 3">
    <name type="scientific">Vulcaniibacterium thermophilum</name>
    <dbReference type="NCBI Taxonomy" id="1169913"/>
    <lineage>
        <taxon>Bacteria</taxon>
        <taxon>Pseudomonadati</taxon>
        <taxon>Pseudomonadota</taxon>
        <taxon>Gammaproteobacteria</taxon>
        <taxon>Lysobacterales</taxon>
        <taxon>Lysobacteraceae</taxon>
        <taxon>Vulcaniibacterium</taxon>
    </lineage>
</organism>
<evidence type="ECO:0000313" key="2">
    <source>
        <dbReference type="EMBL" id="GHE41232.1"/>
    </source>
</evidence>
<dbReference type="SUPFAM" id="SSF52540">
    <property type="entry name" value="P-loop containing nucleoside triphosphate hydrolases"/>
    <property type="match status" value="1"/>
</dbReference>
<dbReference type="Gene3D" id="3.40.50.300">
    <property type="entry name" value="P-loop containing nucleotide triphosphate hydrolases"/>
    <property type="match status" value="1"/>
</dbReference>
<reference evidence="2" key="1">
    <citation type="journal article" date="2014" name="Int. J. Syst. Evol. Microbiol.">
        <title>Complete genome sequence of Corynebacterium casei LMG S-19264T (=DSM 44701T), isolated from a smear-ripened cheese.</title>
        <authorList>
            <consortium name="US DOE Joint Genome Institute (JGI-PGF)"/>
            <person name="Walter F."/>
            <person name="Albersmeier A."/>
            <person name="Kalinowski J."/>
            <person name="Ruckert C."/>
        </authorList>
    </citation>
    <scope>NUCLEOTIDE SEQUENCE</scope>
    <source>
        <strain evidence="2">KCTC 32020</strain>
    </source>
</reference>
<protein>
    <submittedName>
        <fullName evidence="2">Sulfotransferase family protein</fullName>
    </submittedName>
</protein>
<reference evidence="2" key="2">
    <citation type="submission" date="2020-09" db="EMBL/GenBank/DDBJ databases">
        <authorList>
            <person name="Sun Q."/>
            <person name="Kim S."/>
        </authorList>
    </citation>
    <scope>NUCLEOTIDE SEQUENCE</scope>
    <source>
        <strain evidence="2">KCTC 32020</strain>
    </source>
</reference>
<dbReference type="AlphaFoldDB" id="A0A918Z9J0"/>
<comment type="caution">
    <text evidence="2">The sequence shown here is derived from an EMBL/GenBank/DDBJ whole genome shotgun (WGS) entry which is preliminary data.</text>
</comment>
<evidence type="ECO:0000256" key="1">
    <source>
        <dbReference type="SAM" id="Coils"/>
    </source>
</evidence>
<dbReference type="InterPro" id="IPR014556">
    <property type="entry name" value="UCP029407"/>
</dbReference>
<dbReference type="EMBL" id="BNCF01000015">
    <property type="protein sequence ID" value="GHE41232.1"/>
    <property type="molecule type" value="Genomic_DNA"/>
</dbReference>
<dbReference type="PIRSF" id="PIRSF029407">
    <property type="entry name" value="UCP029407"/>
    <property type="match status" value="1"/>
</dbReference>
<accession>A0A918Z9J0</accession>
<sequence length="437" mass="48631">MQSACQPDAVLVLGMHRSGTSAATGALERLGLHLGDRLVPAAEDNPSGYFEHADAVALNEALLDAMDRSWDDIRALPDGWLALPAADAARARIRTDMLPALSANAPWALKDPRLCRLLPLWRIVLEESGVRVAALLVVRHPDEVSASLLARDRMPPTISRILWLRHVFESVRSSVGLPRAVLNYAALLEAPTSLLSAVGERLGLQLPATAPQMALDEFLKRDARHHAACNDPPPTDEWHALSLRTYSELTAIEPDWRRMDGLYQEFCRLQQQAANWIELTGAVLRAADVRRRSLAERALAREAQLDVALQTVTAQALERLETMRALRADLDATQIALEQVKAQALERLETMRGLRLQLDATEEALTRVESLSLERLAGLERVSREYAEATQALERAEAKRAEVEATLVRVSERLARIETSWWWKAAQSVRRLLRRGG</sequence>
<gene>
    <name evidence="2" type="ORF">GCM10007167_23950</name>
</gene>
<evidence type="ECO:0000313" key="3">
    <source>
        <dbReference type="Proteomes" id="UP000636453"/>
    </source>
</evidence>
<dbReference type="RefSeq" id="WP_146473576.1">
    <property type="nucleotide sequence ID" value="NZ_BNCF01000015.1"/>
</dbReference>
<proteinExistence type="predicted"/>